<dbReference type="InterPro" id="IPR036873">
    <property type="entry name" value="Rhodanese-like_dom_sf"/>
</dbReference>
<dbReference type="CDD" id="cd00158">
    <property type="entry name" value="RHOD"/>
    <property type="match status" value="1"/>
</dbReference>
<dbReference type="PANTHER" id="PTHR43031">
    <property type="entry name" value="FAD-DEPENDENT OXIDOREDUCTASE"/>
    <property type="match status" value="1"/>
</dbReference>
<dbReference type="Proteomes" id="UP001165561">
    <property type="component" value="Unassembled WGS sequence"/>
</dbReference>
<dbReference type="SMART" id="SM00450">
    <property type="entry name" value="RHOD"/>
    <property type="match status" value="1"/>
</dbReference>
<evidence type="ECO:0000313" key="2">
    <source>
        <dbReference type="EMBL" id="MDD9207109.1"/>
    </source>
</evidence>
<gene>
    <name evidence="2" type="ORF">PU560_11635</name>
</gene>
<dbReference type="Gene3D" id="3.40.250.10">
    <property type="entry name" value="Rhodanese-like domain"/>
    <property type="match status" value="1"/>
</dbReference>
<dbReference type="SUPFAM" id="SSF52821">
    <property type="entry name" value="Rhodanese/Cell cycle control phosphatase"/>
    <property type="match status" value="1"/>
</dbReference>
<evidence type="ECO:0000259" key="1">
    <source>
        <dbReference type="PROSITE" id="PS50206"/>
    </source>
</evidence>
<accession>A0ABT5TYH6</accession>
<comment type="caution">
    <text evidence="2">The sequence shown here is derived from an EMBL/GenBank/DDBJ whole genome shotgun (WGS) entry which is preliminary data.</text>
</comment>
<proteinExistence type="predicted"/>
<dbReference type="PROSITE" id="PS50206">
    <property type="entry name" value="RHODANESE_3"/>
    <property type="match status" value="1"/>
</dbReference>
<reference evidence="2" key="1">
    <citation type="submission" date="2023-02" db="EMBL/GenBank/DDBJ databases">
        <title>Georgenia sp.10Sc9-8, isolated from a soil sample collected from the Taklamakan desert.</title>
        <authorList>
            <person name="Liu S."/>
        </authorList>
    </citation>
    <scope>NUCLEOTIDE SEQUENCE</scope>
    <source>
        <strain evidence="2">10Sc9-8</strain>
    </source>
</reference>
<evidence type="ECO:0000313" key="3">
    <source>
        <dbReference type="Proteomes" id="UP001165561"/>
    </source>
</evidence>
<sequence length="116" mass="12367">MPIPDAPAPITIDDLDADRPVPAGFRVLDVREDDEWAAGHVPGAVHIPMGELPARVEELPEEELIVVCRSGGRSARASAWLNSTGFDAYNLEGGLSAWQRAGLPLTTDGGREPTVL</sequence>
<dbReference type="PANTHER" id="PTHR43031:SF1">
    <property type="entry name" value="PYRIDINE NUCLEOTIDE-DISULPHIDE OXIDOREDUCTASE"/>
    <property type="match status" value="1"/>
</dbReference>
<protein>
    <submittedName>
        <fullName evidence="2">Rhodanese-like domain-containing protein</fullName>
    </submittedName>
</protein>
<organism evidence="2 3">
    <name type="scientific">Georgenia halotolerans</name>
    <dbReference type="NCBI Taxonomy" id="3028317"/>
    <lineage>
        <taxon>Bacteria</taxon>
        <taxon>Bacillati</taxon>
        <taxon>Actinomycetota</taxon>
        <taxon>Actinomycetes</taxon>
        <taxon>Micrococcales</taxon>
        <taxon>Bogoriellaceae</taxon>
        <taxon>Georgenia</taxon>
    </lineage>
</organism>
<feature type="domain" description="Rhodanese" evidence="1">
    <location>
        <begin position="21"/>
        <end position="107"/>
    </location>
</feature>
<name>A0ABT5TYH6_9MICO</name>
<keyword evidence="3" id="KW-1185">Reference proteome</keyword>
<dbReference type="InterPro" id="IPR001763">
    <property type="entry name" value="Rhodanese-like_dom"/>
</dbReference>
<dbReference type="Pfam" id="PF00581">
    <property type="entry name" value="Rhodanese"/>
    <property type="match status" value="1"/>
</dbReference>
<dbReference type="InterPro" id="IPR050229">
    <property type="entry name" value="GlpE_sulfurtransferase"/>
</dbReference>
<dbReference type="EMBL" id="JARACI010001045">
    <property type="protein sequence ID" value="MDD9207109.1"/>
    <property type="molecule type" value="Genomic_DNA"/>
</dbReference>